<organism evidence="1 2">
    <name type="scientific">Pristionchus entomophagus</name>
    <dbReference type="NCBI Taxonomy" id="358040"/>
    <lineage>
        <taxon>Eukaryota</taxon>
        <taxon>Metazoa</taxon>
        <taxon>Ecdysozoa</taxon>
        <taxon>Nematoda</taxon>
        <taxon>Chromadorea</taxon>
        <taxon>Rhabditida</taxon>
        <taxon>Rhabditina</taxon>
        <taxon>Diplogasteromorpha</taxon>
        <taxon>Diplogasteroidea</taxon>
        <taxon>Neodiplogasteridae</taxon>
        <taxon>Pristionchus</taxon>
    </lineage>
</organism>
<dbReference type="EMBL" id="BTSX01000005">
    <property type="protein sequence ID" value="GMT02063.1"/>
    <property type="molecule type" value="Genomic_DNA"/>
</dbReference>
<comment type="caution">
    <text evidence="1">The sequence shown here is derived from an EMBL/GenBank/DDBJ whole genome shotgun (WGS) entry which is preliminary data.</text>
</comment>
<reference evidence="1" key="1">
    <citation type="submission" date="2023-10" db="EMBL/GenBank/DDBJ databases">
        <title>Genome assembly of Pristionchus species.</title>
        <authorList>
            <person name="Yoshida K."/>
            <person name="Sommer R.J."/>
        </authorList>
    </citation>
    <scope>NUCLEOTIDE SEQUENCE</scope>
    <source>
        <strain evidence="1">RS0144</strain>
    </source>
</reference>
<dbReference type="Proteomes" id="UP001432027">
    <property type="component" value="Unassembled WGS sequence"/>
</dbReference>
<proteinExistence type="predicted"/>
<gene>
    <name evidence="1" type="ORF">PENTCL1PPCAC_24237</name>
</gene>
<protein>
    <submittedName>
        <fullName evidence="1">Uncharacterized protein</fullName>
    </submittedName>
</protein>
<evidence type="ECO:0000313" key="2">
    <source>
        <dbReference type="Proteomes" id="UP001432027"/>
    </source>
</evidence>
<accession>A0AAV5U6P2</accession>
<sequence>QIYRWYVNTLPKEEEQDIELPALPPFDVCGSLRDEIKEETLDDEEMLGTDGQVYADWLDMLGKQGEKMDTI</sequence>
<feature type="non-terminal residue" evidence="1">
    <location>
        <position position="71"/>
    </location>
</feature>
<dbReference type="AlphaFoldDB" id="A0AAV5U6P2"/>
<evidence type="ECO:0000313" key="1">
    <source>
        <dbReference type="EMBL" id="GMT02063.1"/>
    </source>
</evidence>
<feature type="non-terminal residue" evidence="1">
    <location>
        <position position="1"/>
    </location>
</feature>
<keyword evidence="2" id="KW-1185">Reference proteome</keyword>
<name>A0AAV5U6P2_9BILA</name>